<keyword evidence="2" id="KW-1185">Reference proteome</keyword>
<evidence type="ECO:0000313" key="1">
    <source>
        <dbReference type="EMBL" id="KZV46897.1"/>
    </source>
</evidence>
<proteinExistence type="predicted"/>
<dbReference type="AlphaFoldDB" id="A0A2Z7CLX3"/>
<name>A0A2Z7CLX3_9LAMI</name>
<gene>
    <name evidence="1" type="ORF">F511_34858</name>
</gene>
<protein>
    <submittedName>
        <fullName evidence="1">Putative serine/threonine-protein kinase abkC</fullName>
    </submittedName>
</protein>
<keyword evidence="1" id="KW-0418">Kinase</keyword>
<reference evidence="1 2" key="1">
    <citation type="journal article" date="2015" name="Proc. Natl. Acad. Sci. U.S.A.">
        <title>The resurrection genome of Boea hygrometrica: A blueprint for survival of dehydration.</title>
        <authorList>
            <person name="Xiao L."/>
            <person name="Yang G."/>
            <person name="Zhang L."/>
            <person name="Yang X."/>
            <person name="Zhao S."/>
            <person name="Ji Z."/>
            <person name="Zhou Q."/>
            <person name="Hu M."/>
            <person name="Wang Y."/>
            <person name="Chen M."/>
            <person name="Xu Y."/>
            <person name="Jin H."/>
            <person name="Xiao X."/>
            <person name="Hu G."/>
            <person name="Bao F."/>
            <person name="Hu Y."/>
            <person name="Wan P."/>
            <person name="Li L."/>
            <person name="Deng X."/>
            <person name="Kuang T."/>
            <person name="Xiang C."/>
            <person name="Zhu J.K."/>
            <person name="Oliver M.J."/>
            <person name="He Y."/>
        </authorList>
    </citation>
    <scope>NUCLEOTIDE SEQUENCE [LARGE SCALE GENOMIC DNA]</scope>
    <source>
        <strain evidence="2">cv. XS01</strain>
    </source>
</reference>
<dbReference type="EMBL" id="KQ995354">
    <property type="protein sequence ID" value="KZV46897.1"/>
    <property type="molecule type" value="Genomic_DNA"/>
</dbReference>
<evidence type="ECO:0000313" key="2">
    <source>
        <dbReference type="Proteomes" id="UP000250235"/>
    </source>
</evidence>
<accession>A0A2Z7CLX3</accession>
<organism evidence="1 2">
    <name type="scientific">Dorcoceras hygrometricum</name>
    <dbReference type="NCBI Taxonomy" id="472368"/>
    <lineage>
        <taxon>Eukaryota</taxon>
        <taxon>Viridiplantae</taxon>
        <taxon>Streptophyta</taxon>
        <taxon>Embryophyta</taxon>
        <taxon>Tracheophyta</taxon>
        <taxon>Spermatophyta</taxon>
        <taxon>Magnoliopsida</taxon>
        <taxon>eudicotyledons</taxon>
        <taxon>Gunneridae</taxon>
        <taxon>Pentapetalae</taxon>
        <taxon>asterids</taxon>
        <taxon>lamiids</taxon>
        <taxon>Lamiales</taxon>
        <taxon>Gesneriaceae</taxon>
        <taxon>Didymocarpoideae</taxon>
        <taxon>Trichosporeae</taxon>
        <taxon>Loxocarpinae</taxon>
        <taxon>Dorcoceras</taxon>
    </lineage>
</organism>
<keyword evidence="1" id="KW-0808">Transferase</keyword>
<dbReference type="GO" id="GO:0016301">
    <property type="term" value="F:kinase activity"/>
    <property type="evidence" value="ECO:0007669"/>
    <property type="project" value="UniProtKB-KW"/>
</dbReference>
<dbReference type="Proteomes" id="UP000250235">
    <property type="component" value="Unassembled WGS sequence"/>
</dbReference>
<sequence>MSSSEMYQIIQELNQIRYCSRPRAENCKSHFQRPKRRNLAEKRLRSTAKLLSLALWTVSEGVALVSCENMQAGLDVKRRSIQMLDRRSIQQLNLMLKTRAIESDVEDKSS</sequence>